<gene>
    <name evidence="3" type="ORF">BCV69DRAFT_279697</name>
</gene>
<dbReference type="STRING" id="1684307.A0A316UF02"/>
<feature type="region of interest" description="Disordered" evidence="2">
    <location>
        <begin position="136"/>
        <end position="173"/>
    </location>
</feature>
<proteinExistence type="predicted"/>
<dbReference type="AlphaFoldDB" id="A0A316UF02"/>
<dbReference type="GeneID" id="37013077"/>
<feature type="region of interest" description="Disordered" evidence="2">
    <location>
        <begin position="230"/>
        <end position="320"/>
    </location>
</feature>
<evidence type="ECO:0000256" key="1">
    <source>
        <dbReference type="SAM" id="Coils"/>
    </source>
</evidence>
<dbReference type="CDD" id="cd14688">
    <property type="entry name" value="bZIP_YAP"/>
    <property type="match status" value="1"/>
</dbReference>
<reference evidence="3 4" key="1">
    <citation type="journal article" date="2018" name="Mol. Biol. Evol.">
        <title>Broad Genomic Sampling Reveals a Smut Pathogenic Ancestry of the Fungal Clade Ustilaginomycotina.</title>
        <authorList>
            <person name="Kijpornyongpan T."/>
            <person name="Mondo S.J."/>
            <person name="Barry K."/>
            <person name="Sandor L."/>
            <person name="Lee J."/>
            <person name="Lipzen A."/>
            <person name="Pangilinan J."/>
            <person name="LaButti K."/>
            <person name="Hainaut M."/>
            <person name="Henrissat B."/>
            <person name="Grigoriev I.V."/>
            <person name="Spatafora J.W."/>
            <person name="Aime M.C."/>
        </authorList>
    </citation>
    <scope>NUCLEOTIDE SEQUENCE [LARGE SCALE GENOMIC DNA]</scope>
    <source>
        <strain evidence="3 4">MCA 4718</strain>
    </source>
</reference>
<feature type="compositionally biased region" description="Polar residues" evidence="2">
    <location>
        <begin position="282"/>
        <end position="292"/>
    </location>
</feature>
<dbReference type="Proteomes" id="UP000245942">
    <property type="component" value="Unassembled WGS sequence"/>
</dbReference>
<evidence type="ECO:0000256" key="2">
    <source>
        <dbReference type="SAM" id="MobiDB-lite"/>
    </source>
</evidence>
<feature type="compositionally biased region" description="Low complexity" evidence="2">
    <location>
        <begin position="158"/>
        <end position="173"/>
    </location>
</feature>
<dbReference type="EMBL" id="KZ819321">
    <property type="protein sequence ID" value="PWN23780.1"/>
    <property type="molecule type" value="Genomic_DNA"/>
</dbReference>
<sequence length="349" mass="37730">MTRGRKPNLSLEPSRQLQTQRAFRERKAAHLVELEATVKRQAAELIDLKRKVRGPQNDLGTINSSTSDTATGETHCDSCLHTTQRNAELQQTVASLEQQVLNLQSSYGLVVGPPPGVDGNSSLSTSSSAAYYPSSYNDLTRMGPPSTQAGSTPYQSQRSYSYTPTSATSATSPRYSPYAMANVAPSLGSSGQQLYPSRPSYQHELTRASSHGGEWAVTQWSTYQYPSQMGVQEEARTGHSTDQLGPASQHTHPRQPYHYQQPQLQQQQQHPILGSANRRNDAGSSDKQNGRTMGSCAGRGATRELTSATTSAGGGSMPIQGRSAIKPQDEENCCMGLFECDSTGSLIVN</sequence>
<evidence type="ECO:0000313" key="3">
    <source>
        <dbReference type="EMBL" id="PWN23780.1"/>
    </source>
</evidence>
<protein>
    <recommendedName>
        <fullName evidence="5">BZIP domain-containing protein</fullName>
    </recommendedName>
</protein>
<evidence type="ECO:0008006" key="5">
    <source>
        <dbReference type="Google" id="ProtNLM"/>
    </source>
</evidence>
<feature type="compositionally biased region" description="Polar residues" evidence="2">
    <location>
        <begin position="145"/>
        <end position="157"/>
    </location>
</feature>
<name>A0A316UF02_9BASI</name>
<dbReference type="Gene3D" id="1.20.5.170">
    <property type="match status" value="1"/>
</dbReference>
<keyword evidence="4" id="KW-1185">Reference proteome</keyword>
<keyword evidence="1" id="KW-0175">Coiled coil</keyword>
<evidence type="ECO:0000313" key="4">
    <source>
        <dbReference type="Proteomes" id="UP000245942"/>
    </source>
</evidence>
<dbReference type="OrthoDB" id="2552152at2759"/>
<feature type="compositionally biased region" description="Low complexity" evidence="2">
    <location>
        <begin position="254"/>
        <end position="271"/>
    </location>
</feature>
<organism evidence="3 4">
    <name type="scientific">Pseudomicrostroma glucosiphilum</name>
    <dbReference type="NCBI Taxonomy" id="1684307"/>
    <lineage>
        <taxon>Eukaryota</taxon>
        <taxon>Fungi</taxon>
        <taxon>Dikarya</taxon>
        <taxon>Basidiomycota</taxon>
        <taxon>Ustilaginomycotina</taxon>
        <taxon>Exobasidiomycetes</taxon>
        <taxon>Microstromatales</taxon>
        <taxon>Microstromatales incertae sedis</taxon>
        <taxon>Pseudomicrostroma</taxon>
    </lineage>
</organism>
<feature type="region of interest" description="Disordered" evidence="2">
    <location>
        <begin position="188"/>
        <end position="207"/>
    </location>
</feature>
<accession>A0A316UF02</accession>
<feature type="coiled-coil region" evidence="1">
    <location>
        <begin position="79"/>
        <end position="106"/>
    </location>
</feature>
<dbReference type="RefSeq" id="XP_025350940.1">
    <property type="nucleotide sequence ID" value="XM_025491343.1"/>
</dbReference>